<feature type="signal peptide" evidence="1">
    <location>
        <begin position="1"/>
        <end position="23"/>
    </location>
</feature>
<evidence type="ECO:0000256" key="1">
    <source>
        <dbReference type="SAM" id="SignalP"/>
    </source>
</evidence>
<evidence type="ECO:0000313" key="2">
    <source>
        <dbReference type="EMBL" id="SIS59386.1"/>
    </source>
</evidence>
<name>A0A1N7KCP9_9RHOB</name>
<gene>
    <name evidence="2" type="ORF">SAMN05421759_101639</name>
</gene>
<keyword evidence="3" id="KW-1185">Reference proteome</keyword>
<proteinExistence type="predicted"/>
<dbReference type="InterPro" id="IPR012334">
    <property type="entry name" value="Pectin_lyas_fold"/>
</dbReference>
<sequence>MTFRSFAATSVLALTVYAGPAQAQAPILVTTTADSGAGSLRAALAEAAAMDAPAQIIVTAAGDIAIDETLDYPGTAPLSIFGNGNSVTTAADVTLFSASNGADLTLRALHFAGPGGWSIENRADADGSAGKGIFVDVRDDQTGLVSLVLHDVSVSGVANHGIHVSDCSLADECGGGSGGGGEGSPASILVHLSDVRVEDAGNGKFDADGLRVDERAEGSVTFIAHRSVFTGVGADGVELDEGQAGDVIVEVTASAFNDNGAYCDPDLLASALPDPDEAEYEEGEVAEADIPGPVTGTLDDGCIEREVDLYEDGSVEAYAFGIDLDDGFDVDEAGDGSIHLVMDGSEIARNLDEGLDFDEEGAGGIVVSIVRSTATGNNDDGYKMSEEDAGDVTGTVLGSSAIGNGGVGAVFEEEGAGGVAVTIRDMVSYGNDDGETALEVVQEDDGAGSVDVSGGAMAEATEVEGATLSGL</sequence>
<feature type="chain" id="PRO_5009943112" description="Right handed beta helix region" evidence="1">
    <location>
        <begin position="24"/>
        <end position="471"/>
    </location>
</feature>
<evidence type="ECO:0000313" key="3">
    <source>
        <dbReference type="Proteomes" id="UP000186684"/>
    </source>
</evidence>
<dbReference type="EMBL" id="FTOQ01000001">
    <property type="protein sequence ID" value="SIS59386.1"/>
    <property type="molecule type" value="Genomic_DNA"/>
</dbReference>
<dbReference type="Proteomes" id="UP000186684">
    <property type="component" value="Unassembled WGS sequence"/>
</dbReference>
<keyword evidence="1" id="KW-0732">Signal</keyword>
<dbReference type="InterPro" id="IPR011050">
    <property type="entry name" value="Pectin_lyase_fold/virulence"/>
</dbReference>
<protein>
    <recommendedName>
        <fullName evidence="4">Right handed beta helix region</fullName>
    </recommendedName>
</protein>
<reference evidence="3" key="1">
    <citation type="submission" date="2017-01" db="EMBL/GenBank/DDBJ databases">
        <authorList>
            <person name="Varghese N."/>
            <person name="Submissions S."/>
        </authorList>
    </citation>
    <scope>NUCLEOTIDE SEQUENCE [LARGE SCALE GENOMIC DNA]</scope>
    <source>
        <strain evidence="3">DSM 29430</strain>
    </source>
</reference>
<dbReference type="AlphaFoldDB" id="A0A1N7KCP9"/>
<organism evidence="2 3">
    <name type="scientific">Roseivivax lentus</name>
    <dbReference type="NCBI Taxonomy" id="633194"/>
    <lineage>
        <taxon>Bacteria</taxon>
        <taxon>Pseudomonadati</taxon>
        <taxon>Pseudomonadota</taxon>
        <taxon>Alphaproteobacteria</taxon>
        <taxon>Rhodobacterales</taxon>
        <taxon>Roseobacteraceae</taxon>
        <taxon>Roseivivax</taxon>
    </lineage>
</organism>
<evidence type="ECO:0008006" key="4">
    <source>
        <dbReference type="Google" id="ProtNLM"/>
    </source>
</evidence>
<dbReference type="SUPFAM" id="SSF51126">
    <property type="entry name" value="Pectin lyase-like"/>
    <property type="match status" value="1"/>
</dbReference>
<dbReference type="STRING" id="633194.SAMN05421759_101639"/>
<accession>A0A1N7KCP9</accession>
<dbReference type="Gene3D" id="2.160.20.10">
    <property type="entry name" value="Single-stranded right-handed beta-helix, Pectin lyase-like"/>
    <property type="match status" value="1"/>
</dbReference>